<dbReference type="Pfam" id="PF00561">
    <property type="entry name" value="Abhydrolase_1"/>
    <property type="match status" value="1"/>
</dbReference>
<comment type="caution">
    <text evidence="2">The sequence shown here is derived from an EMBL/GenBank/DDBJ whole genome shotgun (WGS) entry which is preliminary data.</text>
</comment>
<dbReference type="Gene3D" id="3.40.50.1820">
    <property type="entry name" value="alpha/beta hydrolase"/>
    <property type="match status" value="1"/>
</dbReference>
<accession>A0ABU1ZZD2</accession>
<dbReference type="SUPFAM" id="SSF53474">
    <property type="entry name" value="alpha/beta-Hydrolases"/>
    <property type="match status" value="1"/>
</dbReference>
<dbReference type="PANTHER" id="PTHR43194:SF2">
    <property type="entry name" value="PEROXISOMAL MEMBRANE PROTEIN LPX1"/>
    <property type="match status" value="1"/>
</dbReference>
<reference evidence="2" key="1">
    <citation type="submission" date="2023-07" db="EMBL/GenBank/DDBJ databases">
        <title>Sequencing the genomes of 1000 actinobacteria strains.</title>
        <authorList>
            <person name="Klenk H.-P."/>
        </authorList>
    </citation>
    <scope>NUCLEOTIDE SEQUENCE</scope>
    <source>
        <strain evidence="2">DSM 107476</strain>
    </source>
</reference>
<sequence>MLARITAGDPRAPQILLVHGVGDCAAGFAELVDALSATHHVIAVDQRGHGHSPRFTRSGLAGNPFAQLRDDLITVLEGLDRPVVWGHSMGGAVATEAAIARPELVSRLILEDPAWVDRPPAQTARIGRARARSIDEDLADLPAALARQLAQGWSFVETAAWAAGRTQVQREFVETGIVSAGRGVAASVDKLVASGVDAHVLTGTGMTCILGARGAEAVRAGGLRAEVITGAEHCVRRTRPSETRRAVWVDLGA</sequence>
<feature type="domain" description="AB hydrolase-1" evidence="1">
    <location>
        <begin position="15"/>
        <end position="121"/>
    </location>
</feature>
<dbReference type="Proteomes" id="UP001180840">
    <property type="component" value="Unassembled WGS sequence"/>
</dbReference>
<gene>
    <name evidence="2" type="ORF">J2S39_001942</name>
</gene>
<dbReference type="EMBL" id="JAVDXZ010000001">
    <property type="protein sequence ID" value="MDR7330266.1"/>
    <property type="molecule type" value="Genomic_DNA"/>
</dbReference>
<organism evidence="2 3">
    <name type="scientific">Corynebacterium guangdongense</name>
    <dbReference type="NCBI Taxonomy" id="1783348"/>
    <lineage>
        <taxon>Bacteria</taxon>
        <taxon>Bacillati</taxon>
        <taxon>Actinomycetota</taxon>
        <taxon>Actinomycetes</taxon>
        <taxon>Mycobacteriales</taxon>
        <taxon>Corynebacteriaceae</taxon>
        <taxon>Corynebacterium</taxon>
    </lineage>
</organism>
<proteinExistence type="predicted"/>
<evidence type="ECO:0000313" key="3">
    <source>
        <dbReference type="Proteomes" id="UP001180840"/>
    </source>
</evidence>
<protein>
    <submittedName>
        <fullName evidence="2">Pimeloyl-ACP methyl ester carboxylesterase</fullName>
    </submittedName>
</protein>
<dbReference type="PANTHER" id="PTHR43194">
    <property type="entry name" value="HYDROLASE ALPHA/BETA FOLD FAMILY"/>
    <property type="match status" value="1"/>
</dbReference>
<evidence type="ECO:0000259" key="1">
    <source>
        <dbReference type="Pfam" id="PF00561"/>
    </source>
</evidence>
<dbReference type="PRINTS" id="PR00111">
    <property type="entry name" value="ABHYDROLASE"/>
</dbReference>
<dbReference type="InterPro" id="IPR029058">
    <property type="entry name" value="AB_hydrolase_fold"/>
</dbReference>
<dbReference type="InterPro" id="IPR000073">
    <property type="entry name" value="AB_hydrolase_1"/>
</dbReference>
<keyword evidence="3" id="KW-1185">Reference proteome</keyword>
<dbReference type="InterPro" id="IPR050228">
    <property type="entry name" value="Carboxylesterase_BioH"/>
</dbReference>
<evidence type="ECO:0000313" key="2">
    <source>
        <dbReference type="EMBL" id="MDR7330266.1"/>
    </source>
</evidence>
<name>A0ABU1ZZD2_9CORY</name>
<dbReference type="RefSeq" id="WP_290195781.1">
    <property type="nucleotide sequence ID" value="NZ_CP047654.1"/>
</dbReference>